<keyword evidence="3 6" id="KW-1133">Transmembrane helix</keyword>
<feature type="compositionally biased region" description="Low complexity" evidence="5">
    <location>
        <begin position="515"/>
        <end position="542"/>
    </location>
</feature>
<dbReference type="RefSeq" id="WP_281404030.1">
    <property type="nucleotide sequence ID" value="NZ_JACHJV010000001.1"/>
</dbReference>
<evidence type="ECO:0000256" key="4">
    <source>
        <dbReference type="ARBA" id="ARBA00023136"/>
    </source>
</evidence>
<dbReference type="Proteomes" id="UP000540506">
    <property type="component" value="Unassembled WGS sequence"/>
</dbReference>
<evidence type="ECO:0000256" key="6">
    <source>
        <dbReference type="SAM" id="Phobius"/>
    </source>
</evidence>
<protein>
    <submittedName>
        <fullName evidence="7">Putative membrane protein YphA (DoxX/SURF4 family)</fullName>
    </submittedName>
</protein>
<name>A0A7W7R403_KITKI</name>
<dbReference type="Pfam" id="PF07681">
    <property type="entry name" value="DoxX"/>
    <property type="match status" value="1"/>
</dbReference>
<dbReference type="GO" id="GO:0016020">
    <property type="term" value="C:membrane"/>
    <property type="evidence" value="ECO:0007669"/>
    <property type="project" value="UniProtKB-SubCell"/>
</dbReference>
<evidence type="ECO:0000313" key="8">
    <source>
        <dbReference type="Proteomes" id="UP000540506"/>
    </source>
</evidence>
<dbReference type="PANTHER" id="PTHR39157:SF1">
    <property type="entry name" value="DOXX FAMILY PROTEIN"/>
    <property type="match status" value="1"/>
</dbReference>
<dbReference type="EMBL" id="JACHJV010000001">
    <property type="protein sequence ID" value="MBB4925007.1"/>
    <property type="molecule type" value="Genomic_DNA"/>
</dbReference>
<feature type="transmembrane region" description="Helical" evidence="6">
    <location>
        <begin position="458"/>
        <end position="480"/>
    </location>
</feature>
<feature type="transmembrane region" description="Helical" evidence="6">
    <location>
        <begin position="382"/>
        <end position="400"/>
    </location>
</feature>
<feature type="transmembrane region" description="Helical" evidence="6">
    <location>
        <begin position="357"/>
        <end position="375"/>
    </location>
</feature>
<feature type="region of interest" description="Disordered" evidence="5">
    <location>
        <begin position="486"/>
        <end position="673"/>
    </location>
</feature>
<reference evidence="7 8" key="1">
    <citation type="submission" date="2020-08" db="EMBL/GenBank/DDBJ databases">
        <title>Sequencing the genomes of 1000 actinobacteria strains.</title>
        <authorList>
            <person name="Klenk H.-P."/>
        </authorList>
    </citation>
    <scope>NUCLEOTIDE SEQUENCE [LARGE SCALE GENOMIC DNA]</scope>
    <source>
        <strain evidence="7 8">DSM 41654</strain>
    </source>
</reference>
<evidence type="ECO:0000256" key="3">
    <source>
        <dbReference type="ARBA" id="ARBA00022989"/>
    </source>
</evidence>
<dbReference type="AlphaFoldDB" id="A0A7W7R403"/>
<accession>A0A7W7R403</accession>
<sequence>MIDAPPLSAVPSADAFGRPYAALNYGGRPGLVRAGSADGGAAGGRSAASLAGAALVGSSVGGASMGGSALGGAASVGAPRRKGRVTAVTWSGQAAPGDLAASQLLDAVRLNTVPAPAGGSATASAAGAPSGGAAVGLVDSEQTQPLEAIPGWDDTPSRGSYGFDGSGAYAGAGSYAGADAYAGDPYVGGGSFGGSETYGGSRPYGRGAVPRQPHGWAGEPDGGGPDGMERDGTEQRVGAARRGGAPGGGARPQPPLERARPVGWQPTGPLPEHSAAAAAGEPTRHAWQPGRRVDLGLVLLPLRLLLGSLSVYAGFSKLCDPVYFDGGDRGSMMRWLGSLHPWKVAQPLLDFAMAHPVGAGLGVAFTEVVVGVLSLLGLWQRLAAGTAMALSAALLFTVSWRAVPVYDTPDLIFLAAWSPLLIAGAPFASLDGRLTLEAWRRYGPQAPKAVRRRVLRRGTVVAVVVIGLTLLLGSLLGAAVRTGGRLQPGPGQPSTDYGPPVWPAVTGGASSRSHAPGATAPGAPAATAPSASPLATPSGSTPPSAPPSPSPTAKSGKAHPSQSTRGGGVSSEVPGAGNSTGQGGSSTAGAPGGGATSGVAPGSAGNAGSAPAPSGSTGSSGSTRAPKPSSSGDGLIGGVLGSGAPSLRLPSSLGMPAGAGAGPGAESAARPVV</sequence>
<evidence type="ECO:0000256" key="5">
    <source>
        <dbReference type="SAM" id="MobiDB-lite"/>
    </source>
</evidence>
<feature type="compositionally biased region" description="Low complexity" evidence="5">
    <location>
        <begin position="664"/>
        <end position="673"/>
    </location>
</feature>
<evidence type="ECO:0000256" key="1">
    <source>
        <dbReference type="ARBA" id="ARBA00004141"/>
    </source>
</evidence>
<organism evidence="7 8">
    <name type="scientific">Kitasatospora kifunensis</name>
    <name type="common">Streptomyces kifunensis</name>
    <dbReference type="NCBI Taxonomy" id="58351"/>
    <lineage>
        <taxon>Bacteria</taxon>
        <taxon>Bacillati</taxon>
        <taxon>Actinomycetota</taxon>
        <taxon>Actinomycetes</taxon>
        <taxon>Kitasatosporales</taxon>
        <taxon>Streptomycetaceae</taxon>
        <taxon>Kitasatospora</taxon>
    </lineage>
</organism>
<keyword evidence="2 6" id="KW-0812">Transmembrane</keyword>
<evidence type="ECO:0000313" key="7">
    <source>
        <dbReference type="EMBL" id="MBB4925007.1"/>
    </source>
</evidence>
<evidence type="ECO:0000256" key="2">
    <source>
        <dbReference type="ARBA" id="ARBA00022692"/>
    </source>
</evidence>
<keyword evidence="8" id="KW-1185">Reference proteome</keyword>
<comment type="caution">
    <text evidence="7">The sequence shown here is derived from an EMBL/GenBank/DDBJ whole genome shotgun (WGS) entry which is preliminary data.</text>
</comment>
<keyword evidence="4 6" id="KW-0472">Membrane</keyword>
<dbReference type="InterPro" id="IPR032808">
    <property type="entry name" value="DoxX"/>
</dbReference>
<feature type="region of interest" description="Disordered" evidence="5">
    <location>
        <begin position="203"/>
        <end position="285"/>
    </location>
</feature>
<dbReference type="PANTHER" id="PTHR39157">
    <property type="entry name" value="INTEGRAL MEMBRANE PROTEIN-RELATED"/>
    <property type="match status" value="1"/>
</dbReference>
<feature type="compositionally biased region" description="Low complexity" evidence="5">
    <location>
        <begin position="597"/>
        <end position="622"/>
    </location>
</feature>
<feature type="transmembrane region" description="Helical" evidence="6">
    <location>
        <begin position="412"/>
        <end position="430"/>
    </location>
</feature>
<proteinExistence type="predicted"/>
<comment type="subcellular location">
    <subcellularLocation>
        <location evidence="1">Membrane</location>
        <topology evidence="1">Multi-pass membrane protein</topology>
    </subcellularLocation>
</comment>
<feature type="compositionally biased region" description="Gly residues" evidence="5">
    <location>
        <begin position="578"/>
        <end position="596"/>
    </location>
</feature>
<gene>
    <name evidence="7" type="ORF">FHR34_004000</name>
</gene>